<dbReference type="Pfam" id="PF07698">
    <property type="entry name" value="7TM-7TMR_HD"/>
    <property type="match status" value="1"/>
</dbReference>
<organism evidence="4 5">
    <name type="scientific">Muribaculum gordoncarteri</name>
    <dbReference type="NCBI Taxonomy" id="2530390"/>
    <lineage>
        <taxon>Bacteria</taxon>
        <taxon>Pseudomonadati</taxon>
        <taxon>Bacteroidota</taxon>
        <taxon>Bacteroidia</taxon>
        <taxon>Bacteroidales</taxon>
        <taxon>Muribaculaceae</taxon>
        <taxon>Muribaculum</taxon>
    </lineage>
</organism>
<evidence type="ECO:0000313" key="5">
    <source>
        <dbReference type="Proteomes" id="UP000297031"/>
    </source>
</evidence>
<dbReference type="SMART" id="SM00471">
    <property type="entry name" value="HDc"/>
    <property type="match status" value="1"/>
</dbReference>
<dbReference type="RefSeq" id="WP_136410783.1">
    <property type="nucleotide sequence ID" value="NZ_CP039393.1"/>
</dbReference>
<feature type="transmembrane region" description="Helical" evidence="2">
    <location>
        <begin position="419"/>
        <end position="440"/>
    </location>
</feature>
<evidence type="ECO:0000256" key="2">
    <source>
        <dbReference type="SAM" id="Phobius"/>
    </source>
</evidence>
<proteinExistence type="predicted"/>
<evidence type="ECO:0000256" key="1">
    <source>
        <dbReference type="SAM" id="MobiDB-lite"/>
    </source>
</evidence>
<dbReference type="Gene3D" id="1.10.3210.10">
    <property type="entry name" value="Hypothetical protein af1432"/>
    <property type="match status" value="1"/>
</dbReference>
<feature type="transmembrane region" description="Helical" evidence="2">
    <location>
        <begin position="260"/>
        <end position="282"/>
    </location>
</feature>
<dbReference type="EMBL" id="CP039393">
    <property type="protein sequence ID" value="QCD36326.1"/>
    <property type="molecule type" value="Genomic_DNA"/>
</dbReference>
<feature type="region of interest" description="Disordered" evidence="1">
    <location>
        <begin position="680"/>
        <end position="706"/>
    </location>
</feature>
<dbReference type="PANTHER" id="PTHR36442:SF1">
    <property type="entry name" value="CYCLIC-DI-AMP PHOSPHODIESTERASE PGPH"/>
    <property type="match status" value="1"/>
</dbReference>
<dbReference type="OrthoDB" id="9806952at2"/>
<keyword evidence="2" id="KW-0812">Transmembrane</keyword>
<dbReference type="AlphaFoldDB" id="A0A4P7VMX3"/>
<feature type="transmembrane region" description="Helical" evidence="2">
    <location>
        <begin position="349"/>
        <end position="374"/>
    </location>
</feature>
<dbReference type="InterPro" id="IPR011624">
    <property type="entry name" value="Metal-dep_PHydrolase_7TM_extra"/>
</dbReference>
<name>A0A4P7VMX3_9BACT</name>
<feature type="domain" description="HD/PDEase" evidence="3">
    <location>
        <begin position="469"/>
        <end position="625"/>
    </location>
</feature>
<feature type="transmembrane region" description="Helical" evidence="2">
    <location>
        <begin position="294"/>
        <end position="313"/>
    </location>
</feature>
<reference evidence="4 5" key="1">
    <citation type="submission" date="2019-02" db="EMBL/GenBank/DDBJ databases">
        <title>Isolation and identification of novel species under the genus Muribaculum.</title>
        <authorList>
            <person name="Miyake S."/>
            <person name="Ding Y."/>
            <person name="Low A."/>
            <person name="Soh M."/>
            <person name="Seedorf H."/>
        </authorList>
    </citation>
    <scope>NUCLEOTIDE SEQUENCE [LARGE SCALE GENOMIC DNA]</scope>
    <source>
        <strain evidence="4 5">TLL-A4</strain>
    </source>
</reference>
<dbReference type="Pfam" id="PF01966">
    <property type="entry name" value="HD"/>
    <property type="match status" value="1"/>
</dbReference>
<dbReference type="InterPro" id="IPR052722">
    <property type="entry name" value="PgpH_phosphodiesterase"/>
</dbReference>
<evidence type="ECO:0000259" key="3">
    <source>
        <dbReference type="SMART" id="SM00471"/>
    </source>
</evidence>
<keyword evidence="2" id="KW-1133">Transmembrane helix</keyword>
<feature type="transmembrane region" description="Helical" evidence="2">
    <location>
        <begin position="12"/>
        <end position="29"/>
    </location>
</feature>
<gene>
    <name evidence="4" type="ORF">E7746_10775</name>
</gene>
<dbReference type="InterPro" id="IPR006675">
    <property type="entry name" value="HDIG_dom"/>
</dbReference>
<dbReference type="InterPro" id="IPR006674">
    <property type="entry name" value="HD_domain"/>
</dbReference>
<keyword evidence="2" id="KW-0472">Membrane</keyword>
<evidence type="ECO:0000313" key="4">
    <source>
        <dbReference type="EMBL" id="QCD36326.1"/>
    </source>
</evidence>
<dbReference type="PANTHER" id="PTHR36442">
    <property type="entry name" value="CYCLIC-DI-AMP PHOSPHODIESTERASE PGPH"/>
    <property type="match status" value="1"/>
</dbReference>
<dbReference type="Proteomes" id="UP000297031">
    <property type="component" value="Chromosome"/>
</dbReference>
<keyword evidence="5" id="KW-1185">Reference proteome</keyword>
<dbReference type="NCBIfam" id="TIGR00277">
    <property type="entry name" value="HDIG"/>
    <property type="match status" value="1"/>
</dbReference>
<feature type="transmembrane region" description="Helical" evidence="2">
    <location>
        <begin position="386"/>
        <end position="407"/>
    </location>
</feature>
<dbReference type="InterPro" id="IPR011621">
    <property type="entry name" value="Metal-dep_PHydrolase_7TM_intra"/>
</dbReference>
<dbReference type="CDD" id="cd00077">
    <property type="entry name" value="HDc"/>
    <property type="match status" value="1"/>
</dbReference>
<feature type="transmembrane region" description="Helical" evidence="2">
    <location>
        <begin position="319"/>
        <end position="337"/>
    </location>
</feature>
<sequence>MMMNNLFSRNNIIRALLFIGAVVIIIGFLPRKDTNTYHYEMGKPWAYSLLTAPSDMPIYLDTISARHVRDSIDASFRPVYERDQNIEKSAVAAYATRVNNTESLGLSPLERNRLINTLRTLLESGIVDQETYQEVKSGRLPEVRFIHDNTSIYIPTDGFMSARVAYERLDSIFSEEHYRRAIELTAMSQFLVPNIVRDTVATERLYDEMLQKAMAPVGVIQQGERIIDKGDIVTPELYSLLQTYDSMTGQRSASKVDRHYYPILGQLLYVMILLASLYFFLGYFRWRIFGNTRAMVLIMALITAFVVFSYGMGDTFRSGLYMVPFTIVAILMVVFFDGRTAFFVYITEIMLCTIISNFPLEFIFVQLIAGITAITSLKNLDRRSQLVRSALFIFLAYSISYTAVEVMQVGTLEKLNTRMFGCFAINAVLISFTYILVFVLEKIFGFVSSVSLVELSDVNNPILRELSEECPGTFQHSMQVSTLASDAAHRINANVQLVRTGALYHDIGKINNPAFFTENQHGVNPHDALNPMQSARVVIGHVIDGLKRAEKAQLPDVVKDFITQHHGTGKAKYFYNTYCNAHPGEEVDEAAFTYPGPNPQTREASILMMADAVEAASRSLKEHTVENITALVNRIIDAQIAEGLHNESTISFRDVNIIKEAFVERLRTMYHVRVSYPDLKKPAEPALPADTKPEVKTEGDTTATSK</sequence>
<dbReference type="InterPro" id="IPR003607">
    <property type="entry name" value="HD/PDEase_dom"/>
</dbReference>
<dbReference type="SUPFAM" id="SSF109604">
    <property type="entry name" value="HD-domain/PDEase-like"/>
    <property type="match status" value="1"/>
</dbReference>
<accession>A0A4P7VMX3</accession>
<dbReference type="Pfam" id="PF07697">
    <property type="entry name" value="7TMR-HDED"/>
    <property type="match status" value="1"/>
</dbReference>
<protein>
    <submittedName>
        <fullName evidence="4">HDIG domain-containing protein</fullName>
    </submittedName>
</protein>
<dbReference type="KEGG" id="mgod:E7746_10775"/>